<dbReference type="OrthoDB" id="5525679at2"/>
<feature type="compositionally biased region" description="Polar residues" evidence="1">
    <location>
        <begin position="39"/>
        <end position="50"/>
    </location>
</feature>
<keyword evidence="3" id="KW-1185">Reference proteome</keyword>
<feature type="compositionally biased region" description="Pro residues" evidence="1">
    <location>
        <begin position="54"/>
        <end position="73"/>
    </location>
</feature>
<dbReference type="KEGG" id="mbd:MEBOL_002354"/>
<dbReference type="InterPro" id="IPR011047">
    <property type="entry name" value="Quinoprotein_ADH-like_sf"/>
</dbReference>
<proteinExistence type="predicted"/>
<protein>
    <recommendedName>
        <fullName evidence="4">Lipoprotein</fullName>
    </recommendedName>
</protein>
<dbReference type="SUPFAM" id="SSF50998">
    <property type="entry name" value="Quinoprotein alcohol dehydrogenase-like"/>
    <property type="match status" value="1"/>
</dbReference>
<accession>A0A250IAX9</accession>
<evidence type="ECO:0000313" key="2">
    <source>
        <dbReference type="EMBL" id="ATB28905.1"/>
    </source>
</evidence>
<name>A0A250IAX9_9BACT</name>
<organism evidence="2 3">
    <name type="scientific">Melittangium boletus DSM 14713</name>
    <dbReference type="NCBI Taxonomy" id="1294270"/>
    <lineage>
        <taxon>Bacteria</taxon>
        <taxon>Pseudomonadati</taxon>
        <taxon>Myxococcota</taxon>
        <taxon>Myxococcia</taxon>
        <taxon>Myxococcales</taxon>
        <taxon>Cystobacterineae</taxon>
        <taxon>Archangiaceae</taxon>
        <taxon>Melittangium</taxon>
    </lineage>
</organism>
<dbReference type="PANTHER" id="PTHR42754:SF1">
    <property type="entry name" value="LIPOPROTEIN"/>
    <property type="match status" value="1"/>
</dbReference>
<feature type="region of interest" description="Disordered" evidence="1">
    <location>
        <begin position="35"/>
        <end position="93"/>
    </location>
</feature>
<dbReference type="Gene3D" id="2.80.10.50">
    <property type="match status" value="1"/>
</dbReference>
<dbReference type="EMBL" id="CP022163">
    <property type="protein sequence ID" value="ATB28905.1"/>
    <property type="molecule type" value="Genomic_DNA"/>
</dbReference>
<dbReference type="AlphaFoldDB" id="A0A250IAX9"/>
<sequence>MHRASGRRFNFVGKGFVSTALFALLAACGDPGVDEDTAPVSTPTTEQSAEGSRLPPPGTPVPDPAPELPPEPQAEPWFHRLGGPQDDVGTGLAVDGTGHVSVAWVSTPRQDADRKPVEGERLSLNLARYAPDGRTLWTRDFPRNRVEALRVVAAPEGALFVTGNAFLYDIDFGLGAASKGFLVKFSPEGTALWQRRVGQKVYASVADGAGGVLVAGEDWTNGHAPLLARYDAEGNELWTRRLDAVDEGSELRAVALGPSGQVLLAGRLQGALTVDGQTFGAPGVQGLLLLSFGQDGRLAWGTESRGVDGHVSSVRADADGGAVLAGEFSGSFSWGGTPLSGPGAFVLAVGLGGAERWARTLACGASPSAPAVARDGAGQVVALCGALLSTYTADGTQREQQPLTPGECSGQTCQVTGTALDVVPGKGLALTGRQLHGDAETGDQEAFVRLLTP</sequence>
<dbReference type="RefSeq" id="WP_157774897.1">
    <property type="nucleotide sequence ID" value="NZ_CP022163.1"/>
</dbReference>
<dbReference type="Proteomes" id="UP000217289">
    <property type="component" value="Chromosome"/>
</dbReference>
<evidence type="ECO:0000313" key="3">
    <source>
        <dbReference type="Proteomes" id="UP000217289"/>
    </source>
</evidence>
<evidence type="ECO:0000256" key="1">
    <source>
        <dbReference type="SAM" id="MobiDB-lite"/>
    </source>
</evidence>
<gene>
    <name evidence="2" type="ORF">MEBOL_002354</name>
</gene>
<reference evidence="2 3" key="1">
    <citation type="submission" date="2017-06" db="EMBL/GenBank/DDBJ databases">
        <authorList>
            <person name="Kim H.J."/>
            <person name="Triplett B.A."/>
        </authorList>
    </citation>
    <scope>NUCLEOTIDE SEQUENCE [LARGE SCALE GENOMIC DNA]</scope>
    <source>
        <strain evidence="2 3">DSM 14713</strain>
    </source>
</reference>
<dbReference type="PANTHER" id="PTHR42754">
    <property type="entry name" value="ENDOGLUCANASE"/>
    <property type="match status" value="1"/>
</dbReference>
<dbReference type="PROSITE" id="PS51257">
    <property type="entry name" value="PROKAR_LIPOPROTEIN"/>
    <property type="match status" value="1"/>
</dbReference>
<evidence type="ECO:0008006" key="4">
    <source>
        <dbReference type="Google" id="ProtNLM"/>
    </source>
</evidence>